<protein>
    <recommendedName>
        <fullName evidence="4">Integral membrane protein</fullName>
    </recommendedName>
</protein>
<gene>
    <name evidence="2" type="ORF">ACFSBI_13565</name>
</gene>
<name>A0ABW4LIN6_9MICO</name>
<feature type="transmembrane region" description="Helical" evidence="1">
    <location>
        <begin position="64"/>
        <end position="86"/>
    </location>
</feature>
<dbReference type="RefSeq" id="WP_377935801.1">
    <property type="nucleotide sequence ID" value="NZ_JBHUEA010000023.1"/>
</dbReference>
<evidence type="ECO:0000313" key="2">
    <source>
        <dbReference type="EMBL" id="MFD1722578.1"/>
    </source>
</evidence>
<keyword evidence="1" id="KW-0812">Transmembrane</keyword>
<dbReference type="EMBL" id="JBHUEA010000023">
    <property type="protein sequence ID" value="MFD1722578.1"/>
    <property type="molecule type" value="Genomic_DNA"/>
</dbReference>
<dbReference type="Proteomes" id="UP001597347">
    <property type="component" value="Unassembled WGS sequence"/>
</dbReference>
<feature type="transmembrane region" description="Helical" evidence="1">
    <location>
        <begin position="7"/>
        <end position="30"/>
    </location>
</feature>
<sequence>MTVQWHLFALVVLVALGSAVVVTTLFAGGIRLLATPRDPVPGAPARDEEEDVVPRGARPAGVTFAGVTLFVLAGAAALGGVLLILLG</sequence>
<evidence type="ECO:0000256" key="1">
    <source>
        <dbReference type="SAM" id="Phobius"/>
    </source>
</evidence>
<keyword evidence="3" id="KW-1185">Reference proteome</keyword>
<evidence type="ECO:0008006" key="4">
    <source>
        <dbReference type="Google" id="ProtNLM"/>
    </source>
</evidence>
<proteinExistence type="predicted"/>
<reference evidence="3" key="1">
    <citation type="journal article" date="2019" name="Int. J. Syst. Evol. Microbiol.">
        <title>The Global Catalogue of Microorganisms (GCM) 10K type strain sequencing project: providing services to taxonomists for standard genome sequencing and annotation.</title>
        <authorList>
            <consortium name="The Broad Institute Genomics Platform"/>
            <consortium name="The Broad Institute Genome Sequencing Center for Infectious Disease"/>
            <person name="Wu L."/>
            <person name="Ma J."/>
        </authorList>
    </citation>
    <scope>NUCLEOTIDE SEQUENCE [LARGE SCALE GENOMIC DNA]</scope>
    <source>
        <strain evidence="3">CGMCC 1.12471</strain>
    </source>
</reference>
<comment type="caution">
    <text evidence="2">The sequence shown here is derived from an EMBL/GenBank/DDBJ whole genome shotgun (WGS) entry which is preliminary data.</text>
</comment>
<keyword evidence="1" id="KW-0472">Membrane</keyword>
<keyword evidence="1" id="KW-1133">Transmembrane helix</keyword>
<organism evidence="2 3">
    <name type="scientific">Amnibacterium endophyticum</name>
    <dbReference type="NCBI Taxonomy" id="2109337"/>
    <lineage>
        <taxon>Bacteria</taxon>
        <taxon>Bacillati</taxon>
        <taxon>Actinomycetota</taxon>
        <taxon>Actinomycetes</taxon>
        <taxon>Micrococcales</taxon>
        <taxon>Microbacteriaceae</taxon>
        <taxon>Amnibacterium</taxon>
    </lineage>
</organism>
<evidence type="ECO:0000313" key="3">
    <source>
        <dbReference type="Proteomes" id="UP001597347"/>
    </source>
</evidence>
<accession>A0ABW4LIN6</accession>